<dbReference type="OrthoDB" id="2441380at2759"/>
<proteinExistence type="predicted"/>
<dbReference type="SUPFAM" id="SSF51322">
    <property type="entry name" value="Cyanovirin-N"/>
    <property type="match status" value="1"/>
</dbReference>
<protein>
    <submittedName>
        <fullName evidence="3">Cyanovirin-N</fullName>
    </submittedName>
</protein>
<dbReference type="Proteomes" id="UP000813444">
    <property type="component" value="Unassembled WGS sequence"/>
</dbReference>
<dbReference type="InterPro" id="IPR011058">
    <property type="entry name" value="Cyanovirin-N"/>
</dbReference>
<comment type="caution">
    <text evidence="3">The sequence shown here is derived from an EMBL/GenBank/DDBJ whole genome shotgun (WGS) entry which is preliminary data.</text>
</comment>
<evidence type="ECO:0000256" key="1">
    <source>
        <dbReference type="SAM" id="MobiDB-lite"/>
    </source>
</evidence>
<dbReference type="EMBL" id="JAGPNK010000018">
    <property type="protein sequence ID" value="KAH7305519.1"/>
    <property type="molecule type" value="Genomic_DNA"/>
</dbReference>
<reference evidence="3" key="1">
    <citation type="journal article" date="2021" name="Nat. Commun.">
        <title>Genetic determinants of endophytism in the Arabidopsis root mycobiome.</title>
        <authorList>
            <person name="Mesny F."/>
            <person name="Miyauchi S."/>
            <person name="Thiergart T."/>
            <person name="Pickel B."/>
            <person name="Atanasova L."/>
            <person name="Karlsson M."/>
            <person name="Huettel B."/>
            <person name="Barry K.W."/>
            <person name="Haridas S."/>
            <person name="Chen C."/>
            <person name="Bauer D."/>
            <person name="Andreopoulos W."/>
            <person name="Pangilinan J."/>
            <person name="LaButti K."/>
            <person name="Riley R."/>
            <person name="Lipzen A."/>
            <person name="Clum A."/>
            <person name="Drula E."/>
            <person name="Henrissat B."/>
            <person name="Kohler A."/>
            <person name="Grigoriev I.V."/>
            <person name="Martin F.M."/>
            <person name="Hacquard S."/>
        </authorList>
    </citation>
    <scope>NUCLEOTIDE SEQUENCE</scope>
    <source>
        <strain evidence="3">MPI-CAGE-CH-0235</strain>
    </source>
</reference>
<feature type="domain" description="Cyanovirin-N" evidence="2">
    <location>
        <begin position="2"/>
        <end position="105"/>
    </location>
</feature>
<name>A0A8K0SKD2_9HYPO</name>
<evidence type="ECO:0000259" key="2">
    <source>
        <dbReference type="SMART" id="SM01111"/>
    </source>
</evidence>
<feature type="compositionally biased region" description="Basic and acidic residues" evidence="1">
    <location>
        <begin position="101"/>
        <end position="111"/>
    </location>
</feature>
<evidence type="ECO:0000313" key="4">
    <source>
        <dbReference type="Proteomes" id="UP000813444"/>
    </source>
</evidence>
<dbReference type="PANTHER" id="PTHR42076:SF1">
    <property type="entry name" value="CYANOVIRIN-N DOMAIN-CONTAINING PROTEIN"/>
    <property type="match status" value="1"/>
</dbReference>
<dbReference type="Gene3D" id="2.30.60.10">
    <property type="entry name" value="Cyanovirin-N"/>
    <property type="match status" value="1"/>
</dbReference>
<feature type="region of interest" description="Disordered" evidence="1">
    <location>
        <begin position="97"/>
        <end position="127"/>
    </location>
</feature>
<dbReference type="PANTHER" id="PTHR42076">
    <property type="entry name" value="CYANOVIRIN-N HOMOLOG"/>
    <property type="match status" value="1"/>
</dbReference>
<dbReference type="InterPro" id="IPR036673">
    <property type="entry name" value="Cyanovirin-N_sf"/>
</dbReference>
<keyword evidence="4" id="KW-1185">Reference proteome</keyword>
<gene>
    <name evidence="3" type="ORF">B0I35DRAFT_443932</name>
</gene>
<organism evidence="3 4">
    <name type="scientific">Stachybotrys elegans</name>
    <dbReference type="NCBI Taxonomy" id="80388"/>
    <lineage>
        <taxon>Eukaryota</taxon>
        <taxon>Fungi</taxon>
        <taxon>Dikarya</taxon>
        <taxon>Ascomycota</taxon>
        <taxon>Pezizomycotina</taxon>
        <taxon>Sordariomycetes</taxon>
        <taxon>Hypocreomycetidae</taxon>
        <taxon>Hypocreales</taxon>
        <taxon>Stachybotryaceae</taxon>
        <taxon>Stachybotrys</taxon>
    </lineage>
</organism>
<sequence>MTFHESAQNITVEDGHILRAELCNVDGDFVEAEFDLNTCIGNNNGSFQWDGVDFANSAEEISFEIEGDASVPILRAKLYNMNGDAVDADINLGERLSNDNGEFRFDGHHQEEEQEEEQEEQEPEEEE</sequence>
<accession>A0A8K0SKD2</accession>
<dbReference type="Pfam" id="PF08881">
    <property type="entry name" value="CVNH"/>
    <property type="match status" value="1"/>
</dbReference>
<evidence type="ECO:0000313" key="3">
    <source>
        <dbReference type="EMBL" id="KAH7305519.1"/>
    </source>
</evidence>
<dbReference type="SMART" id="SM01111">
    <property type="entry name" value="CVNH"/>
    <property type="match status" value="1"/>
</dbReference>
<dbReference type="AlphaFoldDB" id="A0A8K0SKD2"/>
<feature type="compositionally biased region" description="Acidic residues" evidence="1">
    <location>
        <begin position="112"/>
        <end position="127"/>
    </location>
</feature>